<dbReference type="Gene3D" id="3.10.180.10">
    <property type="entry name" value="2,3-Dihydroxybiphenyl 1,2-Dioxygenase, domain 1"/>
    <property type="match status" value="1"/>
</dbReference>
<dbReference type="AlphaFoldDB" id="A0A1E5XUX4"/>
<evidence type="ECO:0000313" key="3">
    <source>
        <dbReference type="Proteomes" id="UP000095463"/>
    </source>
</evidence>
<dbReference type="PANTHER" id="PTHR35006">
    <property type="entry name" value="GLYOXALASE FAMILY PROTEIN (AFU_ORTHOLOGUE AFUA_5G14830)"/>
    <property type="match status" value="1"/>
</dbReference>
<dbReference type="InterPro" id="IPR004360">
    <property type="entry name" value="Glyas_Fos-R_dOase_dom"/>
</dbReference>
<accession>A0A1E5XUX4</accession>
<dbReference type="EMBL" id="LAJE02000074">
    <property type="protein sequence ID" value="OEO32376.1"/>
    <property type="molecule type" value="Genomic_DNA"/>
</dbReference>
<organism evidence="2 3">
    <name type="scientific">Devosia insulae DS-56</name>
    <dbReference type="NCBI Taxonomy" id="1116389"/>
    <lineage>
        <taxon>Bacteria</taxon>
        <taxon>Pseudomonadati</taxon>
        <taxon>Pseudomonadota</taxon>
        <taxon>Alphaproteobacteria</taxon>
        <taxon>Hyphomicrobiales</taxon>
        <taxon>Devosiaceae</taxon>
        <taxon>Devosia</taxon>
    </lineage>
</organism>
<sequence length="129" mass="13760">MIDHVGLKVTDFVLSRDFYTATLGALGIKLLAEFEYDGVKSAGYGIDRPTFWLGTGKTLRGGDTHVAFVASSRSAVEAFYTVALAAGGRDNGPPGLRLHYSPDYYAAFVLDPDGNNIEAVYVGPQGGRP</sequence>
<dbReference type="CDD" id="cd07262">
    <property type="entry name" value="VOC_like"/>
    <property type="match status" value="1"/>
</dbReference>
<dbReference type="Proteomes" id="UP000095463">
    <property type="component" value="Unassembled WGS sequence"/>
</dbReference>
<dbReference type="Pfam" id="PF00903">
    <property type="entry name" value="Glyoxalase"/>
    <property type="match status" value="1"/>
</dbReference>
<dbReference type="InterPro" id="IPR037523">
    <property type="entry name" value="VOC_core"/>
</dbReference>
<comment type="caution">
    <text evidence="2">The sequence shown here is derived from an EMBL/GenBank/DDBJ whole genome shotgun (WGS) entry which is preliminary data.</text>
</comment>
<keyword evidence="3" id="KW-1185">Reference proteome</keyword>
<gene>
    <name evidence="2" type="ORF">VW23_011990</name>
</gene>
<dbReference type="RefSeq" id="WP_069908509.1">
    <property type="nucleotide sequence ID" value="NZ_LAJE02000074.1"/>
</dbReference>
<feature type="domain" description="VOC" evidence="1">
    <location>
        <begin position="1"/>
        <end position="122"/>
    </location>
</feature>
<evidence type="ECO:0000259" key="1">
    <source>
        <dbReference type="PROSITE" id="PS51819"/>
    </source>
</evidence>
<dbReference type="OrthoDB" id="9807407at2"/>
<name>A0A1E5XUX4_9HYPH</name>
<dbReference type="PANTHER" id="PTHR35006:SF2">
    <property type="entry name" value="GLYOXALASE FAMILY PROTEIN (AFU_ORTHOLOGUE AFUA_5G14830)"/>
    <property type="match status" value="1"/>
</dbReference>
<evidence type="ECO:0000313" key="2">
    <source>
        <dbReference type="EMBL" id="OEO32376.1"/>
    </source>
</evidence>
<dbReference type="SUPFAM" id="SSF54593">
    <property type="entry name" value="Glyoxalase/Bleomycin resistance protein/Dihydroxybiphenyl dioxygenase"/>
    <property type="match status" value="1"/>
</dbReference>
<proteinExistence type="predicted"/>
<dbReference type="InterPro" id="IPR029068">
    <property type="entry name" value="Glyas_Bleomycin-R_OHBP_Dase"/>
</dbReference>
<dbReference type="PROSITE" id="PS51819">
    <property type="entry name" value="VOC"/>
    <property type="match status" value="1"/>
</dbReference>
<protein>
    <submittedName>
        <fullName evidence="2">Glyoxalase</fullName>
    </submittedName>
</protein>
<reference evidence="2 3" key="1">
    <citation type="journal article" date="2015" name="Genome Announc.">
        <title>Genome Assemblies of Three Soil-Associated Devosia species: D. insulae, D. limi, and D. soli.</title>
        <authorList>
            <person name="Hassan Y.I."/>
            <person name="Lepp D."/>
            <person name="Zhou T."/>
        </authorList>
    </citation>
    <scope>NUCLEOTIDE SEQUENCE [LARGE SCALE GENOMIC DNA]</scope>
    <source>
        <strain evidence="2 3">DS-56</strain>
    </source>
</reference>